<protein>
    <submittedName>
        <fullName evidence="2">Uncharacterized protein</fullName>
    </submittedName>
</protein>
<evidence type="ECO:0000313" key="2">
    <source>
        <dbReference type="EMBL" id="EXB54741.1"/>
    </source>
</evidence>
<reference evidence="3" key="1">
    <citation type="submission" date="2013-01" db="EMBL/GenBank/DDBJ databases">
        <title>Draft Genome Sequence of a Mulberry Tree, Morus notabilis C.K. Schneid.</title>
        <authorList>
            <person name="He N."/>
            <person name="Zhao S."/>
        </authorList>
    </citation>
    <scope>NUCLEOTIDE SEQUENCE</scope>
</reference>
<name>W9QUQ7_9ROSA</name>
<dbReference type="EMBL" id="KE344207">
    <property type="protein sequence ID" value="EXB54741.1"/>
    <property type="molecule type" value="Genomic_DNA"/>
</dbReference>
<evidence type="ECO:0000313" key="3">
    <source>
        <dbReference type="Proteomes" id="UP000030645"/>
    </source>
</evidence>
<organism evidence="2 3">
    <name type="scientific">Morus notabilis</name>
    <dbReference type="NCBI Taxonomy" id="981085"/>
    <lineage>
        <taxon>Eukaryota</taxon>
        <taxon>Viridiplantae</taxon>
        <taxon>Streptophyta</taxon>
        <taxon>Embryophyta</taxon>
        <taxon>Tracheophyta</taxon>
        <taxon>Spermatophyta</taxon>
        <taxon>Magnoliopsida</taxon>
        <taxon>eudicotyledons</taxon>
        <taxon>Gunneridae</taxon>
        <taxon>Pentapetalae</taxon>
        <taxon>rosids</taxon>
        <taxon>fabids</taxon>
        <taxon>Rosales</taxon>
        <taxon>Moraceae</taxon>
        <taxon>Moreae</taxon>
        <taxon>Morus</taxon>
    </lineage>
</organism>
<gene>
    <name evidence="2" type="ORF">L484_012841</name>
</gene>
<dbReference type="AlphaFoldDB" id="W9QUQ7"/>
<sequence>MAAKKEVNGGDSGRNSSHHGRWCSGQNRAVKKDEFSSSIRFESIGTGITLIGCWTEEIS</sequence>
<dbReference type="Proteomes" id="UP000030645">
    <property type="component" value="Unassembled WGS sequence"/>
</dbReference>
<keyword evidence="3" id="KW-1185">Reference proteome</keyword>
<feature type="region of interest" description="Disordered" evidence="1">
    <location>
        <begin position="1"/>
        <end position="25"/>
    </location>
</feature>
<accession>W9QUQ7</accession>
<proteinExistence type="predicted"/>
<evidence type="ECO:0000256" key="1">
    <source>
        <dbReference type="SAM" id="MobiDB-lite"/>
    </source>
</evidence>